<dbReference type="PRINTS" id="PR01490">
    <property type="entry name" value="RTXTOXIND"/>
</dbReference>
<dbReference type="AlphaFoldDB" id="A0A4R1NFR5"/>
<evidence type="ECO:0000259" key="4">
    <source>
        <dbReference type="Pfam" id="PF25917"/>
    </source>
</evidence>
<sequence>MATTASTPSASQPPVPIRPRRKRRILLYLVLAGAVLLAAGLLYWLLVARFSESTDDAYLQADSVTLAPKVTGYVREVLVKDNQRIGAGQPVVRLEDDQYQARLDQADATILSNQADIDRATAEITRQQAEIEEAQARQRSALVQLHYAEHEYQRYRPLAASGAENQEKLTDLGRSRDQAQADYDANVAAVKSASAQIRSMQAQIEQAKAQLSSARANRQQSGIDLRDTVIRSPIDGFVGDRAVRVGQYVQPGTRLLTVVPNDDIYLVANFKETQLTNMRPGQPATLHVDSLPDHDFQGQVESFAPGTGSLFALLPPDNATGNFTKIVQRVPVRIRITEHSDELKRLVAGMSVSVDVDTHPSRQRTQP</sequence>
<keyword evidence="3" id="KW-0472">Membrane</keyword>
<gene>
    <name evidence="5" type="ORF">EZJ58_4038</name>
</gene>
<proteinExistence type="inferred from homology"/>
<protein>
    <submittedName>
        <fullName evidence="5">Membrane fusion protein (Multidrug efflux system)</fullName>
    </submittedName>
</protein>
<dbReference type="Proteomes" id="UP000294555">
    <property type="component" value="Unassembled WGS sequence"/>
</dbReference>
<dbReference type="PANTHER" id="PTHR30386">
    <property type="entry name" value="MEMBRANE FUSION SUBUNIT OF EMRAB-TOLC MULTIDRUG EFFLUX PUMP"/>
    <property type="match status" value="1"/>
</dbReference>
<dbReference type="EMBL" id="SJOI01000001">
    <property type="protein sequence ID" value="TCL05817.1"/>
    <property type="molecule type" value="Genomic_DNA"/>
</dbReference>
<feature type="coiled-coil region" evidence="2">
    <location>
        <begin position="190"/>
        <end position="217"/>
    </location>
</feature>
<evidence type="ECO:0000313" key="6">
    <source>
        <dbReference type="Proteomes" id="UP000294555"/>
    </source>
</evidence>
<dbReference type="InterPro" id="IPR058625">
    <property type="entry name" value="MdtA-like_BSH"/>
</dbReference>
<keyword evidence="6" id="KW-1185">Reference proteome</keyword>
<comment type="caution">
    <text evidence="5">The sequence shown here is derived from an EMBL/GenBank/DDBJ whole genome shotgun (WGS) entry which is preliminary data.</text>
</comment>
<evidence type="ECO:0000256" key="3">
    <source>
        <dbReference type="SAM" id="Phobius"/>
    </source>
</evidence>
<feature type="domain" description="Multidrug resistance protein MdtA-like barrel-sandwich hybrid" evidence="4">
    <location>
        <begin position="63"/>
        <end position="259"/>
    </location>
</feature>
<organism evidence="5 6">
    <name type="scientific">Sodalis ligni</name>
    <dbReference type="NCBI Taxonomy" id="2697027"/>
    <lineage>
        <taxon>Bacteria</taxon>
        <taxon>Pseudomonadati</taxon>
        <taxon>Pseudomonadota</taxon>
        <taxon>Gammaproteobacteria</taxon>
        <taxon>Enterobacterales</taxon>
        <taxon>Bruguierivoracaceae</taxon>
        <taxon>Sodalis</taxon>
    </lineage>
</organism>
<feature type="transmembrane region" description="Helical" evidence="3">
    <location>
        <begin position="25"/>
        <end position="46"/>
    </location>
</feature>
<keyword evidence="3" id="KW-1133">Transmembrane helix</keyword>
<reference evidence="5 6" key="1">
    <citation type="submission" date="2019-02" db="EMBL/GenBank/DDBJ databases">
        <title>Investigation of anaerobic lignin degradation for improved lignocellulosic biofuels.</title>
        <authorList>
            <person name="Deangelis K."/>
        </authorList>
    </citation>
    <scope>NUCLEOTIDE SEQUENCE [LARGE SCALE GENOMIC DNA]</scope>
    <source>
        <strain evidence="5 6">159R</strain>
    </source>
</reference>
<name>A0A4R1NFR5_9GAMM</name>
<keyword evidence="2" id="KW-0175">Coiled coil</keyword>
<feature type="coiled-coil region" evidence="2">
    <location>
        <begin position="117"/>
        <end position="144"/>
    </location>
</feature>
<dbReference type="SUPFAM" id="SSF111369">
    <property type="entry name" value="HlyD-like secretion proteins"/>
    <property type="match status" value="2"/>
</dbReference>
<dbReference type="Pfam" id="PF25917">
    <property type="entry name" value="BSH_RND"/>
    <property type="match status" value="1"/>
</dbReference>
<dbReference type="Gene3D" id="2.40.50.100">
    <property type="match status" value="1"/>
</dbReference>
<dbReference type="GO" id="GO:0055085">
    <property type="term" value="P:transmembrane transport"/>
    <property type="evidence" value="ECO:0007669"/>
    <property type="project" value="InterPro"/>
</dbReference>
<evidence type="ECO:0000313" key="5">
    <source>
        <dbReference type="EMBL" id="TCL05817.1"/>
    </source>
</evidence>
<dbReference type="OrthoDB" id="9811754at2"/>
<dbReference type="InterPro" id="IPR050739">
    <property type="entry name" value="MFP"/>
</dbReference>
<evidence type="ECO:0000256" key="1">
    <source>
        <dbReference type="ARBA" id="ARBA00009477"/>
    </source>
</evidence>
<dbReference type="Gene3D" id="2.40.30.170">
    <property type="match status" value="1"/>
</dbReference>
<dbReference type="PANTHER" id="PTHR30386:SF24">
    <property type="entry name" value="MULTIDRUG RESISTANCE EFFLUX PUMP"/>
    <property type="match status" value="1"/>
</dbReference>
<comment type="similarity">
    <text evidence="1">Belongs to the membrane fusion protein (MFP) (TC 8.A.1) family.</text>
</comment>
<dbReference type="Gene3D" id="1.10.287.470">
    <property type="entry name" value="Helix hairpin bin"/>
    <property type="match status" value="2"/>
</dbReference>
<evidence type="ECO:0000256" key="2">
    <source>
        <dbReference type="SAM" id="Coils"/>
    </source>
</evidence>
<dbReference type="RefSeq" id="WP_132924710.1">
    <property type="nucleotide sequence ID" value="NZ_SJOI01000001.1"/>
</dbReference>
<accession>A0A4R1NFR5</accession>
<keyword evidence="3" id="KW-0812">Transmembrane</keyword>